<evidence type="ECO:0000313" key="2">
    <source>
        <dbReference type="EMBL" id="NKI32527.1"/>
    </source>
</evidence>
<dbReference type="Pfam" id="PF01643">
    <property type="entry name" value="Acyl-ACP_TE"/>
    <property type="match status" value="1"/>
</dbReference>
<feature type="domain" description="Acyl-ACP thioesterase N-terminal hotdog" evidence="1">
    <location>
        <begin position="10"/>
        <end position="127"/>
    </location>
</feature>
<organism evidence="2 3">
    <name type="scientific">Croceivirga thetidis</name>
    <dbReference type="NCBI Taxonomy" id="2721623"/>
    <lineage>
        <taxon>Bacteria</taxon>
        <taxon>Pseudomonadati</taxon>
        <taxon>Bacteroidota</taxon>
        <taxon>Flavobacteriia</taxon>
        <taxon>Flavobacteriales</taxon>
        <taxon>Flavobacteriaceae</taxon>
        <taxon>Croceivirga</taxon>
    </lineage>
</organism>
<proteinExistence type="predicted"/>
<evidence type="ECO:0000259" key="1">
    <source>
        <dbReference type="Pfam" id="PF01643"/>
    </source>
</evidence>
<keyword evidence="3" id="KW-1185">Reference proteome</keyword>
<dbReference type="Gene3D" id="3.10.129.10">
    <property type="entry name" value="Hotdog Thioesterase"/>
    <property type="match status" value="1"/>
</dbReference>
<protein>
    <submittedName>
        <fullName evidence="2">Acyl-CoA thioesterase</fullName>
    </submittedName>
</protein>
<dbReference type="SUPFAM" id="SSF54637">
    <property type="entry name" value="Thioesterase/thiol ester dehydrase-isomerase"/>
    <property type="match status" value="1"/>
</dbReference>
<comment type="caution">
    <text evidence="2">The sequence shown here is derived from an EMBL/GenBank/DDBJ whole genome shotgun (WGS) entry which is preliminary data.</text>
</comment>
<dbReference type="InterPro" id="IPR002864">
    <property type="entry name" value="Acyl-ACP_thioesterase_NHD"/>
</dbReference>
<dbReference type="RefSeq" id="WP_168552721.1">
    <property type="nucleotide sequence ID" value="NZ_JAAWWL010000002.1"/>
</dbReference>
<dbReference type="InterPro" id="IPR029069">
    <property type="entry name" value="HotDog_dom_sf"/>
</dbReference>
<gene>
    <name evidence="2" type="ORF">HCU67_11280</name>
</gene>
<dbReference type="Proteomes" id="UP000718451">
    <property type="component" value="Unassembled WGS sequence"/>
</dbReference>
<dbReference type="CDD" id="cd00586">
    <property type="entry name" value="4HBT"/>
    <property type="match status" value="1"/>
</dbReference>
<reference evidence="2 3" key="1">
    <citation type="submission" date="2020-04" db="EMBL/GenBank/DDBJ databases">
        <authorList>
            <person name="Yoon J."/>
        </authorList>
    </citation>
    <scope>NUCLEOTIDE SEQUENCE [LARGE SCALE GENOMIC DNA]</scope>
    <source>
        <strain evidence="2 3">DJ-13</strain>
    </source>
</reference>
<dbReference type="EMBL" id="JAAWWL010000002">
    <property type="protein sequence ID" value="NKI32527.1"/>
    <property type="molecule type" value="Genomic_DNA"/>
</dbReference>
<evidence type="ECO:0000313" key="3">
    <source>
        <dbReference type="Proteomes" id="UP000718451"/>
    </source>
</evidence>
<accession>A0ABX1GRF1</accession>
<name>A0ABX1GRF1_9FLAO</name>
<sequence length="129" mass="15451">MNSYSKLIYVSKDDLDELNHVNNIRYIEWIQEISREHWQNAVSKDIANSCIWVVRNHNITYHKSAVLNDELNIRTYVKQWHGVISTRFVEIKNNKTDVILVTSHTEWCMLDSKSFKPKRVTEEIIRQFE</sequence>